<gene>
    <name evidence="2" type="primary">AVEN_141180_2</name>
    <name evidence="2" type="ORF">TNCT_411331</name>
</gene>
<feature type="compositionally biased region" description="Basic and acidic residues" evidence="1">
    <location>
        <begin position="1"/>
        <end position="33"/>
    </location>
</feature>
<feature type="compositionally biased region" description="Low complexity" evidence="1">
    <location>
        <begin position="203"/>
        <end position="213"/>
    </location>
</feature>
<dbReference type="OrthoDB" id="6437936at2759"/>
<feature type="compositionally biased region" description="Polar residues" evidence="1">
    <location>
        <begin position="189"/>
        <end position="202"/>
    </location>
</feature>
<feature type="compositionally biased region" description="Basic and acidic residues" evidence="1">
    <location>
        <begin position="738"/>
        <end position="750"/>
    </location>
</feature>
<reference evidence="2" key="1">
    <citation type="submission" date="2020-07" db="EMBL/GenBank/DDBJ databases">
        <title>Multicomponent nature underlies the extraordinary mechanical properties of spider dragline silk.</title>
        <authorList>
            <person name="Kono N."/>
            <person name="Nakamura H."/>
            <person name="Mori M."/>
            <person name="Yoshida Y."/>
            <person name="Ohtoshi R."/>
            <person name="Malay A.D."/>
            <person name="Moran D.A.P."/>
            <person name="Tomita M."/>
            <person name="Numata K."/>
            <person name="Arakawa K."/>
        </authorList>
    </citation>
    <scope>NUCLEOTIDE SEQUENCE</scope>
</reference>
<feature type="compositionally biased region" description="Polar residues" evidence="1">
    <location>
        <begin position="315"/>
        <end position="326"/>
    </location>
</feature>
<dbReference type="Proteomes" id="UP000887116">
    <property type="component" value="Unassembled WGS sequence"/>
</dbReference>
<feature type="region of interest" description="Disordered" evidence="1">
    <location>
        <begin position="721"/>
        <end position="759"/>
    </location>
</feature>
<comment type="caution">
    <text evidence="2">The sequence shown here is derived from an EMBL/GenBank/DDBJ whole genome shotgun (WGS) entry which is preliminary data.</text>
</comment>
<evidence type="ECO:0000256" key="1">
    <source>
        <dbReference type="SAM" id="MobiDB-lite"/>
    </source>
</evidence>
<feature type="region of interest" description="Disordered" evidence="1">
    <location>
        <begin position="1323"/>
        <end position="1345"/>
    </location>
</feature>
<name>A0A8X6H9F3_TRICU</name>
<proteinExistence type="predicted"/>
<keyword evidence="3" id="KW-1185">Reference proteome</keyword>
<sequence length="1798" mass="204140">MKSEQREEWEKAMSSEIETMHNRGVWHLEKLPEDQEETDNSSPSKSCKEGNSNISQNMNTSPEHSYCVPVPRRSLFLKNSESNEKGFPFSYNKTSSFQKQSFQSISTQSSGANYLRKDCQDTINVPDNVIVKVNQLEEMRHQFATMNRHFSPISPLPPTPPPKNIVSKYNQPSKDLTAFNPYTMTVSSKQNSVMSDNQISQVSKTPSSSTPKKNQFCHQQSEGFEIPIEQLHNTSNLNPEDSKNGVLNVTSSDSTNCINLRFERISDKGVNSDIPCAAHFKIDLDNLRVSCYLGSNQNSSPKNSSSLPSETYLTNKQKDNVNSQCTDEGPCKKKPKVLIESPSSGGTVPEMNEFSYNDFPSTERSNQVFTGNHDISLINTSDKDILRKEPSINFSQSCANDCHNLETDVRSQIQSSENQVDYSRSSFSESTLPLKKKLKFSTSSQQYEKSLLENEERLSNFVLETTKTSHNGHMDQTEVQLKCNSEQKAFDSCNVLNVIGNIYDSTSKSEITPSLESKKLISMNSSLREKRNNLSPSNETLSIMPVLSTRKTYESKNIASISNSTSNYVSELETKSNYASAKTETMSENDRDRDSLKRSKNSSNHSKILKTFDKSKIETSTNLSDVKHLLGDSVAETTINKKNSLQNLSRISTRNVKRNESENIEYSISETNAVKSIENICDFEPFDEELFQEMEQNKELDVSHEKLKTLSEKVKNERISKVSSKDVKSGQPTRFKKDKNESLKQREKKQGKTKVKKKTSLKRQTSEFVNKAIDIETVENITISSKNPNPTLFSISTSFTDNLEHVHKEVPLTSDPKSEIVLNRNIPNYLPPNKVTDSLDNCSPKYYMNKAAEKSSTKTEDNTFLQDTYLKNSIKNDLDVNEKESKRTSTTCKELLVNGHVLDSNEFDSSTFNLPHDKIVEQEIKVNPTDEYSFLKTSGMISQNTMFSNENNSCLDKSNNLMEKQLSFAEINEFIKPENNSLDKSNNLINSQLSAAETNECIRPESNSWVDKINKSEDNQQTKTNEFTMLENNSLLDESNNLMDSQLSGPETNEFIKLESNSCLDKSNKLMGSQLSVTETNEFTRLKSNNSPIKIKSSPLNFPARNFLFEADDVDFSGLSIAPFNPDTFTNTRNMQVNDEFSDSKNILCSQNSDKSMNSYVCENNKLNKITSLETKTSEDQCVENIKINSFTLPASDGISTNPFLISPIKVENQYPNSKRVSASKMKELLNNGGQQEDRFVEIDREKSLSSFFKSDHVEEEINVMESSQLISKVSQNIENGMDTALDVESEMEITQGTSSRSSKKGQNFILSETELNKNFIGEQSASVNGDSKYPTDQVPSEIDSDYEPPLVIADVEVLHSSNDSEVEDSKKVAENSANESNLHIASLEGKIEMYSEENHNILSELPEIVKSVFQTVEKIKSSNARFKACLRNLVSVLTDPMNVENCQMLIYYLVIHLHLTKKNSMRSFSHGNNQDILLPLTENCFVTALFLIEQANKPHLAGLLTSTVNTLYRLILLKTEYHIYGLSSLCRVLTAICKQLKNSIKIKLLCYNLFKYNHKYTPFLIATMVGVWPEAFAVSSDSTEEEVFFVRAVAYGCGQKPRTLTVAQWKNSKSIFSKFLNVEELHFNEKEIVDYLIKKILRKALYEPTEDHFMLKGPFIIYSRIKGWNWTEKYILEKFILRSINSFKANEKIFIFLINFYVDLCVVFDEKVPVTYLSSYLTSSEAEFVRFYGGLALLKFICLSRTCFTSDLEKWVETYEKDSRARLCFDLFRWRMVLHSGLVLEDICEEKVNTEFV</sequence>
<dbReference type="EMBL" id="BMAO01012571">
    <property type="protein sequence ID" value="GFQ82374.1"/>
    <property type="molecule type" value="Genomic_DNA"/>
</dbReference>
<feature type="compositionally biased region" description="Polar residues" evidence="1">
    <location>
        <begin position="40"/>
        <end position="63"/>
    </location>
</feature>
<feature type="region of interest" description="Disordered" evidence="1">
    <location>
        <begin position="579"/>
        <end position="607"/>
    </location>
</feature>
<protein>
    <submittedName>
        <fullName evidence="2">Uncharacterized protein</fullName>
    </submittedName>
</protein>
<accession>A0A8X6H9F3</accession>
<feature type="region of interest" description="Disordered" evidence="1">
    <location>
        <begin position="315"/>
        <end position="351"/>
    </location>
</feature>
<evidence type="ECO:0000313" key="3">
    <source>
        <dbReference type="Proteomes" id="UP000887116"/>
    </source>
</evidence>
<feature type="compositionally biased region" description="Basic and acidic residues" evidence="1">
    <location>
        <begin position="588"/>
        <end position="597"/>
    </location>
</feature>
<organism evidence="2 3">
    <name type="scientific">Trichonephila clavata</name>
    <name type="common">Joro spider</name>
    <name type="synonym">Nephila clavata</name>
    <dbReference type="NCBI Taxonomy" id="2740835"/>
    <lineage>
        <taxon>Eukaryota</taxon>
        <taxon>Metazoa</taxon>
        <taxon>Ecdysozoa</taxon>
        <taxon>Arthropoda</taxon>
        <taxon>Chelicerata</taxon>
        <taxon>Arachnida</taxon>
        <taxon>Araneae</taxon>
        <taxon>Araneomorphae</taxon>
        <taxon>Entelegynae</taxon>
        <taxon>Araneoidea</taxon>
        <taxon>Nephilidae</taxon>
        <taxon>Trichonephila</taxon>
    </lineage>
</organism>
<feature type="region of interest" description="Disordered" evidence="1">
    <location>
        <begin position="1"/>
        <end position="65"/>
    </location>
</feature>
<feature type="region of interest" description="Disordered" evidence="1">
    <location>
        <begin position="189"/>
        <end position="217"/>
    </location>
</feature>
<evidence type="ECO:0000313" key="2">
    <source>
        <dbReference type="EMBL" id="GFQ82374.1"/>
    </source>
</evidence>